<sequence length="119" mass="12743">MYGVTIRTGLGKNGGPGGIKVEPFGNVKPDRATGQPVVEAETEPPADVYEEADHLMVLVELPGIGPDECRVALDGSTLTVTAETKKRKYRKEIVLPVAPPPGRMTHTCRNGVLEVKLPL</sequence>
<dbReference type="AlphaFoldDB" id="A0A6M5Z7D9"/>
<dbReference type="Pfam" id="PF00011">
    <property type="entry name" value="HSP20"/>
    <property type="match status" value="1"/>
</dbReference>
<evidence type="ECO:0000256" key="3">
    <source>
        <dbReference type="SAM" id="MobiDB-lite"/>
    </source>
</evidence>
<evidence type="ECO:0000313" key="5">
    <source>
        <dbReference type="EMBL" id="QJX01271.1"/>
    </source>
</evidence>
<dbReference type="InterPro" id="IPR008978">
    <property type="entry name" value="HSP20-like_chaperone"/>
</dbReference>
<proteinExistence type="inferred from homology"/>
<keyword evidence="6" id="KW-1185">Reference proteome</keyword>
<organism evidence="5 6">
    <name type="scientific">Frigoriglobus tundricola</name>
    <dbReference type="NCBI Taxonomy" id="2774151"/>
    <lineage>
        <taxon>Bacteria</taxon>
        <taxon>Pseudomonadati</taxon>
        <taxon>Planctomycetota</taxon>
        <taxon>Planctomycetia</taxon>
        <taxon>Gemmatales</taxon>
        <taxon>Gemmataceae</taxon>
        <taxon>Frigoriglobus</taxon>
    </lineage>
</organism>
<protein>
    <recommendedName>
        <fullName evidence="4">SHSP domain-containing protein</fullName>
    </recommendedName>
</protein>
<comment type="similarity">
    <text evidence="1 2">Belongs to the small heat shock protein (HSP20) family.</text>
</comment>
<dbReference type="SUPFAM" id="SSF49764">
    <property type="entry name" value="HSP20-like chaperones"/>
    <property type="match status" value="1"/>
</dbReference>
<dbReference type="EMBL" id="CP053452">
    <property type="protein sequence ID" value="QJX01271.1"/>
    <property type="molecule type" value="Genomic_DNA"/>
</dbReference>
<dbReference type="RefSeq" id="WP_171475850.1">
    <property type="nucleotide sequence ID" value="NZ_CP053452.2"/>
</dbReference>
<evidence type="ECO:0000313" key="6">
    <source>
        <dbReference type="Proteomes" id="UP000503447"/>
    </source>
</evidence>
<name>A0A6M5Z7D9_9BACT</name>
<accession>A0A6M5Z7D9</accession>
<dbReference type="Proteomes" id="UP000503447">
    <property type="component" value="Chromosome"/>
</dbReference>
<dbReference type="CDD" id="cd06464">
    <property type="entry name" value="ACD_sHsps-like"/>
    <property type="match status" value="1"/>
</dbReference>
<dbReference type="Gene3D" id="2.60.40.790">
    <property type="match status" value="1"/>
</dbReference>
<dbReference type="PROSITE" id="PS01031">
    <property type="entry name" value="SHSP"/>
    <property type="match status" value="1"/>
</dbReference>
<dbReference type="InterPro" id="IPR002068">
    <property type="entry name" value="A-crystallin/Hsp20_dom"/>
</dbReference>
<reference evidence="6" key="1">
    <citation type="submission" date="2020-05" db="EMBL/GenBank/DDBJ databases">
        <title>Frigoriglobus tundricola gen. nov., sp. nov., a psychrotolerant cellulolytic planctomycete of the family Gemmataceae with two divergent copies of 16S rRNA gene.</title>
        <authorList>
            <person name="Kulichevskaya I.S."/>
            <person name="Ivanova A.A."/>
            <person name="Naumoff D.G."/>
            <person name="Beletsky A.V."/>
            <person name="Rijpstra W.I.C."/>
            <person name="Sinninghe Damste J.S."/>
            <person name="Mardanov A.V."/>
            <person name="Ravin N.V."/>
            <person name="Dedysh S.N."/>
        </authorList>
    </citation>
    <scope>NUCLEOTIDE SEQUENCE [LARGE SCALE GENOMIC DNA]</scope>
    <source>
        <strain evidence="6">PL17</strain>
    </source>
</reference>
<evidence type="ECO:0000256" key="1">
    <source>
        <dbReference type="PROSITE-ProRule" id="PRU00285"/>
    </source>
</evidence>
<feature type="domain" description="SHSP" evidence="4">
    <location>
        <begin position="37"/>
        <end position="119"/>
    </location>
</feature>
<gene>
    <name evidence="5" type="ORF">FTUN_8911</name>
</gene>
<evidence type="ECO:0000256" key="2">
    <source>
        <dbReference type="RuleBase" id="RU003616"/>
    </source>
</evidence>
<evidence type="ECO:0000259" key="4">
    <source>
        <dbReference type="PROSITE" id="PS01031"/>
    </source>
</evidence>
<feature type="region of interest" description="Disordered" evidence="3">
    <location>
        <begin position="12"/>
        <end position="35"/>
    </location>
</feature>
<dbReference type="KEGG" id="ftj:FTUN_8911"/>